<dbReference type="GO" id="GO:0008270">
    <property type="term" value="F:zinc ion binding"/>
    <property type="evidence" value="ECO:0007669"/>
    <property type="project" value="InterPro"/>
</dbReference>
<evidence type="ECO:0000256" key="11">
    <source>
        <dbReference type="ARBA" id="ARBA00030865"/>
    </source>
</evidence>
<keyword evidence="6" id="KW-0436">Ligase</keyword>
<dbReference type="SUPFAM" id="SSF48163">
    <property type="entry name" value="An anticodon-binding domain of class I aminoacyl-tRNA synthetases"/>
    <property type="match status" value="1"/>
</dbReference>
<dbReference type="InterPro" id="IPR033910">
    <property type="entry name" value="GluRS_core"/>
</dbReference>
<sequence>MTVRTRFAPSPTGFLHIGGARTALFNWLFSRRYGGVFVLRFEDTDTERSTNESIEQILAAMKWLGLETDEGPFFQMQRLDHYKRLAGQLLEGRKAYSCYCSQEELVAMREEQKKRGLKPRYDGRCKERKDAVPDISPVLRLANPESGIVKVHDLVHGDVSFDNSELDDLVILRSDGVPTYNFSVVVDDYEMNITHVIRGDDHLNNTPRQLNVMNALGIKPPYYAHLPMIMGPDHSRLSKRHGAMSVLGYRDAGYLPEAMLNYIARLGWSHGDQEIFTIEEMKEVFNLEHVHSAAGSFDEKKCQWVNEQWLKLASTDYLATSLIPFLQELELNPTLAPPLEQVIKIQRERASNLREMAAKSLFIYREPES</sequence>
<dbReference type="CDD" id="cd00808">
    <property type="entry name" value="GluRS_core"/>
    <property type="match status" value="1"/>
</dbReference>
<gene>
    <name evidence="13" type="ORF">METZ01_LOCUS264486</name>
</gene>
<comment type="subunit">
    <text evidence="3">Monomer.</text>
</comment>
<evidence type="ECO:0000256" key="5">
    <source>
        <dbReference type="ARBA" id="ARBA00022490"/>
    </source>
</evidence>
<dbReference type="GO" id="GO:0005829">
    <property type="term" value="C:cytosol"/>
    <property type="evidence" value="ECO:0007669"/>
    <property type="project" value="TreeGrafter"/>
</dbReference>
<dbReference type="InterPro" id="IPR049940">
    <property type="entry name" value="GluQ/Sye"/>
</dbReference>
<dbReference type="PROSITE" id="PS00178">
    <property type="entry name" value="AA_TRNA_LIGASE_I"/>
    <property type="match status" value="1"/>
</dbReference>
<evidence type="ECO:0000313" key="13">
    <source>
        <dbReference type="EMBL" id="SVC11632.1"/>
    </source>
</evidence>
<evidence type="ECO:0000256" key="8">
    <source>
        <dbReference type="ARBA" id="ARBA00022840"/>
    </source>
</evidence>
<comment type="similarity">
    <text evidence="2">Belongs to the class-I aminoacyl-tRNA synthetase family. Glutamate--tRNA ligase type 1 subfamily.</text>
</comment>
<organism evidence="13">
    <name type="scientific">marine metagenome</name>
    <dbReference type="NCBI Taxonomy" id="408172"/>
    <lineage>
        <taxon>unclassified sequences</taxon>
        <taxon>metagenomes</taxon>
        <taxon>ecological metagenomes</taxon>
    </lineage>
</organism>
<dbReference type="GO" id="GO:0004818">
    <property type="term" value="F:glutamate-tRNA ligase activity"/>
    <property type="evidence" value="ECO:0007669"/>
    <property type="project" value="UniProtKB-EC"/>
</dbReference>
<dbReference type="InterPro" id="IPR004527">
    <property type="entry name" value="Glu-tRNA-ligase_bac/mito"/>
</dbReference>
<evidence type="ECO:0000256" key="10">
    <source>
        <dbReference type="ARBA" id="ARBA00023146"/>
    </source>
</evidence>
<dbReference type="NCBIfam" id="TIGR00464">
    <property type="entry name" value="gltX_bact"/>
    <property type="match status" value="1"/>
</dbReference>
<dbReference type="EMBL" id="UINC01074439">
    <property type="protein sequence ID" value="SVC11632.1"/>
    <property type="molecule type" value="Genomic_DNA"/>
</dbReference>
<dbReference type="GO" id="GO:0000049">
    <property type="term" value="F:tRNA binding"/>
    <property type="evidence" value="ECO:0007669"/>
    <property type="project" value="InterPro"/>
</dbReference>
<dbReference type="EC" id="6.1.1.17" evidence="4"/>
<evidence type="ECO:0000256" key="9">
    <source>
        <dbReference type="ARBA" id="ARBA00022917"/>
    </source>
</evidence>
<protein>
    <recommendedName>
        <fullName evidence="4">glutamate--tRNA ligase</fullName>
        <ecNumber evidence="4">6.1.1.17</ecNumber>
    </recommendedName>
    <alternativeName>
        <fullName evidence="11">Glutamyl-tRNA synthetase</fullName>
    </alternativeName>
</protein>
<dbReference type="PRINTS" id="PR00987">
    <property type="entry name" value="TRNASYNTHGLU"/>
</dbReference>
<dbReference type="GO" id="GO:0006424">
    <property type="term" value="P:glutamyl-tRNA aminoacylation"/>
    <property type="evidence" value="ECO:0007669"/>
    <property type="project" value="InterPro"/>
</dbReference>
<feature type="non-terminal residue" evidence="13">
    <location>
        <position position="369"/>
    </location>
</feature>
<dbReference type="AlphaFoldDB" id="A0A382JJV6"/>
<dbReference type="GO" id="GO:0005524">
    <property type="term" value="F:ATP binding"/>
    <property type="evidence" value="ECO:0007669"/>
    <property type="project" value="UniProtKB-KW"/>
</dbReference>
<keyword evidence="10" id="KW-0030">Aminoacyl-tRNA synthetase</keyword>
<keyword evidence="5" id="KW-0963">Cytoplasm</keyword>
<evidence type="ECO:0000256" key="3">
    <source>
        <dbReference type="ARBA" id="ARBA00011245"/>
    </source>
</evidence>
<dbReference type="Gene3D" id="3.40.50.620">
    <property type="entry name" value="HUPs"/>
    <property type="match status" value="1"/>
</dbReference>
<keyword evidence="7" id="KW-0547">Nucleotide-binding</keyword>
<dbReference type="HAMAP" id="MF_00022">
    <property type="entry name" value="Glu_tRNA_synth_type1"/>
    <property type="match status" value="1"/>
</dbReference>
<dbReference type="InterPro" id="IPR001412">
    <property type="entry name" value="aa-tRNA-synth_I_CS"/>
</dbReference>
<proteinExistence type="inferred from homology"/>
<dbReference type="InterPro" id="IPR008925">
    <property type="entry name" value="aa_tRNA-synth_I_cd-bd_sf"/>
</dbReference>
<evidence type="ECO:0000256" key="2">
    <source>
        <dbReference type="ARBA" id="ARBA00007894"/>
    </source>
</evidence>
<dbReference type="Pfam" id="PF00749">
    <property type="entry name" value="tRNA-synt_1c"/>
    <property type="match status" value="1"/>
</dbReference>
<reference evidence="13" key="1">
    <citation type="submission" date="2018-05" db="EMBL/GenBank/DDBJ databases">
        <authorList>
            <person name="Lanie J.A."/>
            <person name="Ng W.-L."/>
            <person name="Kazmierczak K.M."/>
            <person name="Andrzejewski T.M."/>
            <person name="Davidsen T.M."/>
            <person name="Wayne K.J."/>
            <person name="Tettelin H."/>
            <person name="Glass J.I."/>
            <person name="Rusch D."/>
            <person name="Podicherti R."/>
            <person name="Tsui H.-C.T."/>
            <person name="Winkler M.E."/>
        </authorList>
    </citation>
    <scope>NUCLEOTIDE SEQUENCE</scope>
</reference>
<dbReference type="InterPro" id="IPR014729">
    <property type="entry name" value="Rossmann-like_a/b/a_fold"/>
</dbReference>
<evidence type="ECO:0000256" key="4">
    <source>
        <dbReference type="ARBA" id="ARBA00012835"/>
    </source>
</evidence>
<comment type="subcellular location">
    <subcellularLocation>
        <location evidence="1">Cytoplasm</location>
    </subcellularLocation>
</comment>
<dbReference type="InterPro" id="IPR000924">
    <property type="entry name" value="Glu/Gln-tRNA-synth"/>
</dbReference>
<dbReference type="PANTHER" id="PTHR43311:SF2">
    <property type="entry name" value="GLUTAMATE--TRNA LIGASE, MITOCHONDRIAL-RELATED"/>
    <property type="match status" value="1"/>
</dbReference>
<keyword evidence="9" id="KW-0648">Protein biosynthesis</keyword>
<dbReference type="FunFam" id="3.40.50.620:FF:000007">
    <property type="entry name" value="Glutamate--tRNA ligase"/>
    <property type="match status" value="1"/>
</dbReference>
<evidence type="ECO:0000256" key="1">
    <source>
        <dbReference type="ARBA" id="ARBA00004496"/>
    </source>
</evidence>
<evidence type="ECO:0000259" key="12">
    <source>
        <dbReference type="Pfam" id="PF00749"/>
    </source>
</evidence>
<feature type="domain" description="Glutamyl/glutaminyl-tRNA synthetase class Ib catalytic" evidence="12">
    <location>
        <begin position="3"/>
        <end position="304"/>
    </location>
</feature>
<name>A0A382JJV6_9ZZZZ</name>
<dbReference type="PANTHER" id="PTHR43311">
    <property type="entry name" value="GLUTAMATE--TRNA LIGASE"/>
    <property type="match status" value="1"/>
</dbReference>
<accession>A0A382JJV6</accession>
<evidence type="ECO:0000256" key="6">
    <source>
        <dbReference type="ARBA" id="ARBA00022598"/>
    </source>
</evidence>
<dbReference type="SUPFAM" id="SSF52374">
    <property type="entry name" value="Nucleotidylyl transferase"/>
    <property type="match status" value="1"/>
</dbReference>
<evidence type="ECO:0000256" key="7">
    <source>
        <dbReference type="ARBA" id="ARBA00022741"/>
    </source>
</evidence>
<keyword evidence="8" id="KW-0067">ATP-binding</keyword>
<dbReference type="InterPro" id="IPR020058">
    <property type="entry name" value="Glu/Gln-tRNA-synth_Ib_cat-dom"/>
</dbReference>